<keyword evidence="3" id="KW-1185">Reference proteome</keyword>
<keyword evidence="2" id="KW-0378">Hydrolase</keyword>
<dbReference type="KEGG" id="ero:EROM_051300"/>
<dbReference type="InterPro" id="IPR038765">
    <property type="entry name" value="Papain-like_cys_pep_sf"/>
</dbReference>
<dbReference type="HOGENOM" id="CLU_008279_1_1_1"/>
<dbReference type="Proteomes" id="UP000010094">
    <property type="component" value="Chromosome V"/>
</dbReference>
<dbReference type="AlphaFoldDB" id="I7AEG6"/>
<dbReference type="EMBL" id="CP003522">
    <property type="protein sequence ID" value="AFN83060.1"/>
    <property type="molecule type" value="Genomic_DNA"/>
</dbReference>
<dbReference type="GO" id="GO:0016579">
    <property type="term" value="P:protein deubiquitination"/>
    <property type="evidence" value="ECO:0007669"/>
    <property type="project" value="InterPro"/>
</dbReference>
<dbReference type="GO" id="GO:0004843">
    <property type="term" value="F:cysteine-type deubiquitinase activity"/>
    <property type="evidence" value="ECO:0007669"/>
    <property type="project" value="InterPro"/>
</dbReference>
<evidence type="ECO:0000313" key="2">
    <source>
        <dbReference type="EMBL" id="AFN83060.1"/>
    </source>
</evidence>
<name>I7AEG6_ENCRO</name>
<dbReference type="GeneID" id="20521361"/>
<protein>
    <submittedName>
        <fullName evidence="2">Ubiquitin carboxyl-terminal hydrolase</fullName>
    </submittedName>
</protein>
<reference evidence="2 3" key="1">
    <citation type="journal article" date="2012" name="Proc. Natl. Acad. Sci. U.S.A.">
        <title>Gain and loss of multiple functionally related, horizontally transferred genes in the reduced genomes of two microsporidian parasites.</title>
        <authorList>
            <person name="Pombert J.-F."/>
            <person name="Selman M."/>
            <person name="Burki F."/>
            <person name="Bardell F.T."/>
            <person name="Farinelli L."/>
            <person name="Solter L.F."/>
            <person name="Whitman D.W."/>
            <person name="Weiss L.M."/>
            <person name="Corradi N."/>
            <person name="Keeling P.J."/>
        </authorList>
    </citation>
    <scope>NUCLEOTIDE SEQUENCE [LARGE SCALE GENOMIC DNA]</scope>
    <source>
        <strain evidence="2 3">SJ-2008</strain>
    </source>
</reference>
<proteinExistence type="predicted"/>
<accession>I7AEG6</accession>
<dbReference type="GO" id="GO:0005634">
    <property type="term" value="C:nucleus"/>
    <property type="evidence" value="ECO:0007669"/>
    <property type="project" value="TreeGrafter"/>
</dbReference>
<evidence type="ECO:0000259" key="1">
    <source>
        <dbReference type="PROSITE" id="PS50235"/>
    </source>
</evidence>
<dbReference type="InterPro" id="IPR001394">
    <property type="entry name" value="Peptidase_C19_UCH"/>
</dbReference>
<dbReference type="PROSITE" id="PS50235">
    <property type="entry name" value="USP_3"/>
    <property type="match status" value="1"/>
</dbReference>
<dbReference type="InterPro" id="IPR028889">
    <property type="entry name" value="USP"/>
</dbReference>
<dbReference type="Gene3D" id="3.90.70.10">
    <property type="entry name" value="Cysteine proteinases"/>
    <property type="match status" value="1"/>
</dbReference>
<dbReference type="GO" id="GO:0005829">
    <property type="term" value="C:cytosol"/>
    <property type="evidence" value="ECO:0007669"/>
    <property type="project" value="TreeGrafter"/>
</dbReference>
<feature type="domain" description="USP" evidence="1">
    <location>
        <begin position="129"/>
        <end position="411"/>
    </location>
</feature>
<organism evidence="2 3">
    <name type="scientific">Encephalitozoon romaleae (strain SJ-2008)</name>
    <name type="common">Microsporidian parasite</name>
    <dbReference type="NCBI Taxonomy" id="1178016"/>
    <lineage>
        <taxon>Eukaryota</taxon>
        <taxon>Fungi</taxon>
        <taxon>Fungi incertae sedis</taxon>
        <taxon>Microsporidia</taxon>
        <taxon>Unikaryonidae</taxon>
        <taxon>Encephalitozoon</taxon>
    </lineage>
</organism>
<dbReference type="PANTHER" id="PTHR24006">
    <property type="entry name" value="UBIQUITIN CARBOXYL-TERMINAL HYDROLASE"/>
    <property type="match status" value="1"/>
</dbReference>
<dbReference type="OrthoDB" id="289038at2759"/>
<dbReference type="VEuPathDB" id="MicrosporidiaDB:EROM_051300"/>
<dbReference type="PANTHER" id="PTHR24006:SF937">
    <property type="entry name" value="UBIQUITIN CARBOXYL-TERMINAL HYDROLASE"/>
    <property type="match status" value="1"/>
</dbReference>
<sequence>MSSSDMIEGYTHIMDLCAHFEALKDVEKTFKMIVSKLDCLKKRGVRPRCQKCKATLSLRVCMQCYCFLCSIDERLHEHTMFLDLFYDLISCISCTKRYLPSNIVNRSGSTVLVKVPGPLYEILPYVPIKGFSNLGNTCYINAILSIMVNLSPIRDELLLSTRIRARCSGSRCIICAMKSLIDSSYGSGCVLTHKFIHTFWLLAPHLASPRQQDAHEFFICLLQKIHEAYSPSTIDDLVCRCLSHRIFFGTFSSTTNCRRCNLGRAKEEAFATISLECLPSIQSSLDIFFEPEDLKCEMACNTCKTKTLCTRRLEVKKHPRILSLHMKRFSYDKVPRKIDSHVALSSTLTIGKRVYDILGFVSHYGSINCGHYLSYIILGGKWHKIDDEKVDIVPHRELSTDGLYTAYYLRRGE</sequence>
<dbReference type="Pfam" id="PF00443">
    <property type="entry name" value="UCH"/>
    <property type="match status" value="1"/>
</dbReference>
<evidence type="ECO:0000313" key="3">
    <source>
        <dbReference type="Proteomes" id="UP000010094"/>
    </source>
</evidence>
<dbReference type="InterPro" id="IPR050164">
    <property type="entry name" value="Peptidase_C19"/>
</dbReference>
<dbReference type="RefSeq" id="XP_009264557.1">
    <property type="nucleotide sequence ID" value="XM_009266282.1"/>
</dbReference>
<gene>
    <name evidence="2" type="ordered locus">EROM_051300</name>
</gene>
<dbReference type="SUPFAM" id="SSF54001">
    <property type="entry name" value="Cysteine proteinases"/>
    <property type="match status" value="1"/>
</dbReference>